<comment type="caution">
    <text evidence="3">The sequence shown here is derived from an EMBL/GenBank/DDBJ whole genome shotgun (WGS) entry which is preliminary data.</text>
</comment>
<evidence type="ECO:0000313" key="3">
    <source>
        <dbReference type="EMBL" id="NEG70478.1"/>
    </source>
</evidence>
<keyword evidence="3" id="KW-0808">Transferase</keyword>
<dbReference type="Pfam" id="PF04230">
    <property type="entry name" value="PS_pyruv_trans"/>
    <property type="match status" value="1"/>
</dbReference>
<dbReference type="Proteomes" id="UP000469292">
    <property type="component" value="Unassembled WGS sequence"/>
</dbReference>
<accession>A0A6I5N0M7</accession>
<feature type="domain" description="Polysaccharide pyruvyl transferase" evidence="2">
    <location>
        <begin position="73"/>
        <end position="273"/>
    </location>
</feature>
<feature type="coiled-coil region" evidence="1">
    <location>
        <begin position="18"/>
        <end position="45"/>
    </location>
</feature>
<keyword evidence="4" id="KW-1185">Reference proteome</keyword>
<dbReference type="GO" id="GO:0016740">
    <property type="term" value="F:transferase activity"/>
    <property type="evidence" value="ECO:0007669"/>
    <property type="project" value="UniProtKB-KW"/>
</dbReference>
<sequence length="456" mass="50363">MSWKSMLPVSSRSFHSNADQVKQQLEGLRDNQQRTEEILDQMQRELVRLGDTMPDEQRHCKVHYLIAEPGFPNYGDELIAAEWLKYLAQIDPQTPVVVDCMRPGPSAAILRGLHPHLTVTDTIARLTIENPIANGRVDVDAPVADIAATIVAALEDEGRAARLASGIRLLNRDVKTMHILGGGYMNSPWAANLARLAAPQWAVAHGIPSIATGAGLVPLSDRDRQYVADVAATMIAFGCRDERSLQSIDQAGLTGIAKLMPDDCFVNALDGVYDERRGAGFDGAGVVEGKLPRTMLCVQQDFVEDHQALFQHVLAVLEAWQVDREHETLGVVECIPYECIELIKFLEGNGYRTELFPTQIIVEDGFPAAPGQRWLSTRYHPHLLASAVGAEGCYLSVKPGYYDVKHVAVLRMGSRWAETMIDVPSIPQPGSGFENPGIRFDYRDQIRKMAAVVYGW</sequence>
<evidence type="ECO:0000259" key="2">
    <source>
        <dbReference type="Pfam" id="PF04230"/>
    </source>
</evidence>
<keyword evidence="1" id="KW-0175">Coiled coil</keyword>
<gene>
    <name evidence="3" type="ORF">F6S87_07720</name>
</gene>
<protein>
    <submittedName>
        <fullName evidence="3">Polysaccharide pyruvyl transferase family protein</fullName>
    </submittedName>
</protein>
<name>A0A6I5N0M7_9BIFI</name>
<evidence type="ECO:0000256" key="1">
    <source>
        <dbReference type="SAM" id="Coils"/>
    </source>
</evidence>
<dbReference type="AlphaFoldDB" id="A0A6I5N0M7"/>
<evidence type="ECO:0000313" key="4">
    <source>
        <dbReference type="Proteomes" id="UP000469292"/>
    </source>
</evidence>
<reference evidence="3 4" key="1">
    <citation type="submission" date="2019-09" db="EMBL/GenBank/DDBJ databases">
        <title>Phylogenetic characterization of a novel taxon of the genus Bifidobacterium: Bifidobacterium choloepi sp. nov.</title>
        <authorList>
            <person name="Modesto M."/>
            <person name="Satti M."/>
        </authorList>
    </citation>
    <scope>NUCLEOTIDE SEQUENCE [LARGE SCALE GENOMIC DNA]</scope>
    <source>
        <strain evidence="3 4">BRDM6</strain>
    </source>
</reference>
<dbReference type="EMBL" id="VYSG01000004">
    <property type="protein sequence ID" value="NEG70478.1"/>
    <property type="molecule type" value="Genomic_DNA"/>
</dbReference>
<dbReference type="InterPro" id="IPR007345">
    <property type="entry name" value="Polysacch_pyruvyl_Trfase"/>
</dbReference>
<organism evidence="3 4">
    <name type="scientific">Bifidobacterium choloepi</name>
    <dbReference type="NCBI Taxonomy" id="2614131"/>
    <lineage>
        <taxon>Bacteria</taxon>
        <taxon>Bacillati</taxon>
        <taxon>Actinomycetota</taxon>
        <taxon>Actinomycetes</taxon>
        <taxon>Bifidobacteriales</taxon>
        <taxon>Bifidobacteriaceae</taxon>
        <taxon>Bifidobacterium</taxon>
    </lineage>
</organism>
<dbReference type="RefSeq" id="WP_163228086.1">
    <property type="nucleotide sequence ID" value="NZ_VYSG01000004.1"/>
</dbReference>
<proteinExistence type="predicted"/>